<dbReference type="EMBL" id="CP001340">
    <property type="protein sequence ID" value="ACL96652.1"/>
    <property type="molecule type" value="Genomic_DNA"/>
</dbReference>
<dbReference type="SUPFAM" id="SSF103481">
    <property type="entry name" value="Multidrug resistance efflux transporter EmrE"/>
    <property type="match status" value="2"/>
</dbReference>
<organism evidence="7 8">
    <name type="scientific">Caulobacter vibrioides (strain NA1000 / CB15N)</name>
    <name type="common">Caulobacter crescentus</name>
    <dbReference type="NCBI Taxonomy" id="565050"/>
    <lineage>
        <taxon>Bacteria</taxon>
        <taxon>Pseudomonadati</taxon>
        <taxon>Pseudomonadota</taxon>
        <taxon>Alphaproteobacteria</taxon>
        <taxon>Caulobacterales</taxon>
        <taxon>Caulobacteraceae</taxon>
        <taxon>Caulobacter</taxon>
    </lineage>
</organism>
<dbReference type="AlphaFoldDB" id="A0A0H3CCL2"/>
<feature type="transmembrane region" description="Helical" evidence="5">
    <location>
        <begin position="28"/>
        <end position="49"/>
    </location>
</feature>
<evidence type="ECO:0000256" key="4">
    <source>
        <dbReference type="ARBA" id="ARBA00023136"/>
    </source>
</evidence>
<dbReference type="PANTHER" id="PTHR32322:SF9">
    <property type="entry name" value="AMINO-ACID METABOLITE EFFLUX PUMP-RELATED"/>
    <property type="match status" value="1"/>
</dbReference>
<evidence type="ECO:0000259" key="6">
    <source>
        <dbReference type="Pfam" id="PF00892"/>
    </source>
</evidence>
<dbReference type="GO" id="GO:0016020">
    <property type="term" value="C:membrane"/>
    <property type="evidence" value="ECO:0007669"/>
    <property type="project" value="UniProtKB-SubCell"/>
</dbReference>
<dbReference type="Proteomes" id="UP000001364">
    <property type="component" value="Chromosome"/>
</dbReference>
<feature type="transmembrane region" description="Helical" evidence="5">
    <location>
        <begin position="80"/>
        <end position="102"/>
    </location>
</feature>
<keyword evidence="4 5" id="KW-0472">Membrane</keyword>
<dbReference type="HOGENOM" id="CLU_033863_20_1_5"/>
<evidence type="ECO:0000313" key="7">
    <source>
        <dbReference type="EMBL" id="ACL96652.1"/>
    </source>
</evidence>
<dbReference type="PhylomeDB" id="A0A0H3CCL2"/>
<dbReference type="PATRIC" id="fig|565050.3.peg.3112"/>
<reference evidence="7 8" key="1">
    <citation type="journal article" date="2010" name="J. Bacteriol.">
        <title>The genetic basis of laboratory adaptation in Caulobacter crescentus.</title>
        <authorList>
            <person name="Marks M.E."/>
            <person name="Castro-Rojas C.M."/>
            <person name="Teiling C."/>
            <person name="Du L."/>
            <person name="Kapatral V."/>
            <person name="Walunas T.L."/>
            <person name="Crosson S."/>
        </authorList>
    </citation>
    <scope>NUCLEOTIDE SEQUENCE [LARGE SCALE GENOMIC DNA]</scope>
    <source>
        <strain evidence="8">NA1000 / CB15N</strain>
    </source>
</reference>
<evidence type="ECO:0000256" key="3">
    <source>
        <dbReference type="ARBA" id="ARBA00022989"/>
    </source>
</evidence>
<protein>
    <submittedName>
        <fullName evidence="7">Cysteine/acetylserine efflux protein</fullName>
    </submittedName>
</protein>
<sequence length="317" mass="33377">MTPTEAQSGNTTADGTSMPQAALPLRHFLLALAVVAVWGTNFVVIRIGLDHLPPLLFATLRFSMVLLPMAFFVKRPAVSWANLAAYGVAIGAGQFGLLFVAMKGHISPGLASLVVQTQVFFTIGMAMWISRERVQGFQVVALLLAASGIVLIAVHGGGSATPLGVTLVLLAAASWSAGNMISRQAGAVNMLGYVVWASLFSIPPLFAMSLWLEGWPAIVQGVTAATPWTWAAVAWQAVGNTMFGYAAWGWLLARHPAATVTPMALLVPVFGMGASALLLHEALPAWKLIAAALVLTGLAVNMLWPKVRAWRAAAATT</sequence>
<feature type="transmembrane region" description="Helical" evidence="5">
    <location>
        <begin position="160"/>
        <end position="178"/>
    </location>
</feature>
<evidence type="ECO:0000256" key="5">
    <source>
        <dbReference type="SAM" id="Phobius"/>
    </source>
</evidence>
<gene>
    <name evidence="7" type="ordered locus">CCNA_03187</name>
</gene>
<feature type="transmembrane region" description="Helical" evidence="5">
    <location>
        <begin position="108"/>
        <end position="129"/>
    </location>
</feature>
<accession>A0A0H3CCL2</accession>
<dbReference type="RefSeq" id="WP_012640656.1">
    <property type="nucleotide sequence ID" value="NC_011916.1"/>
</dbReference>
<dbReference type="Pfam" id="PF00892">
    <property type="entry name" value="EamA"/>
    <property type="match status" value="2"/>
</dbReference>
<keyword evidence="8" id="KW-1185">Reference proteome</keyword>
<dbReference type="GeneID" id="7331025"/>
<name>A0A0H3CCL2_CAUVN</name>
<feature type="transmembrane region" description="Helical" evidence="5">
    <location>
        <begin position="55"/>
        <end position="73"/>
    </location>
</feature>
<evidence type="ECO:0000256" key="1">
    <source>
        <dbReference type="ARBA" id="ARBA00004141"/>
    </source>
</evidence>
<feature type="domain" description="EamA" evidence="6">
    <location>
        <begin position="29"/>
        <end position="153"/>
    </location>
</feature>
<feature type="transmembrane region" description="Helical" evidence="5">
    <location>
        <begin position="260"/>
        <end position="279"/>
    </location>
</feature>
<comment type="subcellular location">
    <subcellularLocation>
        <location evidence="1">Membrane</location>
        <topology evidence="1">Multi-pass membrane protein</topology>
    </subcellularLocation>
</comment>
<dbReference type="KEGG" id="ccs:CCNA_03187"/>
<evidence type="ECO:0000313" key="8">
    <source>
        <dbReference type="Proteomes" id="UP000001364"/>
    </source>
</evidence>
<dbReference type="InterPro" id="IPR000620">
    <property type="entry name" value="EamA_dom"/>
</dbReference>
<proteinExistence type="predicted"/>
<evidence type="ECO:0000256" key="2">
    <source>
        <dbReference type="ARBA" id="ARBA00022692"/>
    </source>
</evidence>
<feature type="transmembrane region" description="Helical" evidence="5">
    <location>
        <begin position="232"/>
        <end position="253"/>
    </location>
</feature>
<dbReference type="RefSeq" id="YP_002518560.1">
    <property type="nucleotide sequence ID" value="NC_011916.1"/>
</dbReference>
<keyword evidence="2 5" id="KW-0812">Transmembrane</keyword>
<dbReference type="InterPro" id="IPR037185">
    <property type="entry name" value="EmrE-like"/>
</dbReference>
<feature type="transmembrane region" description="Helical" evidence="5">
    <location>
        <begin position="285"/>
        <end position="304"/>
    </location>
</feature>
<feature type="transmembrane region" description="Helical" evidence="5">
    <location>
        <begin position="136"/>
        <end position="154"/>
    </location>
</feature>
<feature type="domain" description="EamA" evidence="6">
    <location>
        <begin position="163"/>
        <end position="301"/>
    </location>
</feature>
<feature type="transmembrane region" description="Helical" evidence="5">
    <location>
        <begin position="190"/>
        <end position="212"/>
    </location>
</feature>
<dbReference type="InterPro" id="IPR050638">
    <property type="entry name" value="AA-Vitamin_Transporters"/>
</dbReference>
<dbReference type="OrthoDB" id="7158585at2"/>
<keyword evidence="3 5" id="KW-1133">Transmembrane helix</keyword>
<dbReference type="PANTHER" id="PTHR32322">
    <property type="entry name" value="INNER MEMBRANE TRANSPORTER"/>
    <property type="match status" value="1"/>
</dbReference>